<dbReference type="PANTHER" id="PTHR12110">
    <property type="entry name" value="HYDROXYPYRUVATE ISOMERASE"/>
    <property type="match status" value="1"/>
</dbReference>
<dbReference type="PANTHER" id="PTHR12110:SF48">
    <property type="entry name" value="BLL3656 PROTEIN"/>
    <property type="match status" value="1"/>
</dbReference>
<dbReference type="Pfam" id="PF01261">
    <property type="entry name" value="AP_endonuc_2"/>
    <property type="match status" value="1"/>
</dbReference>
<dbReference type="GeneID" id="301843222"/>
<keyword evidence="3" id="KW-1185">Reference proteome</keyword>
<dbReference type="EMBL" id="RKHY01000001">
    <property type="protein sequence ID" value="ROS39493.1"/>
    <property type="molecule type" value="Genomic_DNA"/>
</dbReference>
<feature type="domain" description="Xylose isomerase-like TIM barrel" evidence="1">
    <location>
        <begin position="22"/>
        <end position="254"/>
    </location>
</feature>
<keyword evidence="2" id="KW-0413">Isomerase</keyword>
<dbReference type="Gene3D" id="3.20.20.150">
    <property type="entry name" value="Divalent-metal-dependent TIM barrel enzymes"/>
    <property type="match status" value="1"/>
</dbReference>
<organism evidence="2 3">
    <name type="scientific">Amycolatopsis thermoflava</name>
    <dbReference type="NCBI Taxonomy" id="84480"/>
    <lineage>
        <taxon>Bacteria</taxon>
        <taxon>Bacillati</taxon>
        <taxon>Actinomycetota</taxon>
        <taxon>Actinomycetes</taxon>
        <taxon>Pseudonocardiales</taxon>
        <taxon>Pseudonocardiaceae</taxon>
        <taxon>Amycolatopsis</taxon>
        <taxon>Amycolatopsis methanolica group</taxon>
    </lineage>
</organism>
<dbReference type="InterPro" id="IPR050312">
    <property type="entry name" value="IolE/XylAMocC-like"/>
</dbReference>
<comment type="caution">
    <text evidence="2">The sequence shown here is derived from an EMBL/GenBank/DDBJ whole genome shotgun (WGS) entry which is preliminary data.</text>
</comment>
<proteinExistence type="predicted"/>
<accession>A0A3N2GSH6</accession>
<evidence type="ECO:0000313" key="2">
    <source>
        <dbReference type="EMBL" id="ROS39493.1"/>
    </source>
</evidence>
<dbReference type="GO" id="GO:0016853">
    <property type="term" value="F:isomerase activity"/>
    <property type="evidence" value="ECO:0007669"/>
    <property type="project" value="UniProtKB-KW"/>
</dbReference>
<evidence type="ECO:0000313" key="3">
    <source>
        <dbReference type="Proteomes" id="UP000274843"/>
    </source>
</evidence>
<evidence type="ECO:0000259" key="1">
    <source>
        <dbReference type="Pfam" id="PF01261"/>
    </source>
</evidence>
<dbReference type="SUPFAM" id="SSF51658">
    <property type="entry name" value="Xylose isomerase-like"/>
    <property type="match status" value="1"/>
</dbReference>
<dbReference type="RefSeq" id="WP_037322616.1">
    <property type="nucleotide sequence ID" value="NZ_RKHY01000001.1"/>
</dbReference>
<dbReference type="AlphaFoldDB" id="A0A3N2GSH6"/>
<protein>
    <submittedName>
        <fullName evidence="2">Sugar phosphate isomerase/epimerase</fullName>
    </submittedName>
</protein>
<dbReference type="InterPro" id="IPR013022">
    <property type="entry name" value="Xyl_isomerase-like_TIM-brl"/>
</dbReference>
<gene>
    <name evidence="2" type="ORF">EDD35_1798</name>
</gene>
<sequence length="277" mass="28853">MTSVGLAHLTLLRLSPPELVTTAAEAGFDFVGVRVRAATVGERQYPMAAGSPMSRETVRRLDDTGLRVRDIEFLALGPDTRPGDWAATLEAGAALGASTISVTGSDPDRGRLTDTLAALTEDALELGIRPTLEPISYQPVSTVADAAAIASSAGAALLLDPLHIQRGGSTIDDVRALDPDLVPVLQLCDGPLAAPERLDLPAELPLGMTADGSVLQVEARVQRQVPGEGEFPLAALIAAAPEGTPLSVEVPRVTELTPLEFAKRNLSAVRALVSAHV</sequence>
<dbReference type="Proteomes" id="UP000274843">
    <property type="component" value="Unassembled WGS sequence"/>
</dbReference>
<name>A0A3N2GSH6_9PSEU</name>
<dbReference type="InterPro" id="IPR036237">
    <property type="entry name" value="Xyl_isomerase-like_sf"/>
</dbReference>
<reference evidence="2 3" key="1">
    <citation type="submission" date="2018-11" db="EMBL/GenBank/DDBJ databases">
        <title>Sequencing the genomes of 1000 actinobacteria strains.</title>
        <authorList>
            <person name="Klenk H.-P."/>
        </authorList>
    </citation>
    <scope>NUCLEOTIDE SEQUENCE [LARGE SCALE GENOMIC DNA]</scope>
    <source>
        <strain evidence="2 3">DSM 44348</strain>
    </source>
</reference>